<dbReference type="InterPro" id="IPR012902">
    <property type="entry name" value="N_methyl_site"/>
</dbReference>
<reference evidence="2 3" key="1">
    <citation type="submission" date="2020-10" db="EMBL/GenBank/DDBJ databases">
        <title>Connecting structure to function with the recovery of over 1000 high-quality activated sludge metagenome-assembled genomes encoding full-length rRNA genes using long-read sequencing.</title>
        <authorList>
            <person name="Singleton C.M."/>
            <person name="Petriglieri F."/>
            <person name="Kristensen J.M."/>
            <person name="Kirkegaard R.H."/>
            <person name="Michaelsen T.Y."/>
            <person name="Andersen M.H."/>
            <person name="Karst S.M."/>
            <person name="Dueholm M.S."/>
            <person name="Nielsen P.H."/>
            <person name="Albertsen M."/>
        </authorList>
    </citation>
    <scope>NUCLEOTIDE SEQUENCE [LARGE SCALE GENOMIC DNA]</scope>
    <source>
        <strain evidence="2">EsbW_18-Q3-R4-48_BATAC.463</strain>
    </source>
</reference>
<dbReference type="Proteomes" id="UP000739411">
    <property type="component" value="Unassembled WGS sequence"/>
</dbReference>
<dbReference type="Gene3D" id="3.30.700.10">
    <property type="entry name" value="Glycoprotein, Type 4 Pilin"/>
    <property type="match status" value="1"/>
</dbReference>
<dbReference type="SUPFAM" id="SSF54523">
    <property type="entry name" value="Pili subunits"/>
    <property type="match status" value="1"/>
</dbReference>
<evidence type="ECO:0000313" key="3">
    <source>
        <dbReference type="Proteomes" id="UP000739411"/>
    </source>
</evidence>
<evidence type="ECO:0000313" key="2">
    <source>
        <dbReference type="EMBL" id="MBK7414183.1"/>
    </source>
</evidence>
<comment type="caution">
    <text evidence="2">The sequence shown here is derived from an EMBL/GenBank/DDBJ whole genome shotgun (WGS) entry which is preliminary data.</text>
</comment>
<keyword evidence="1" id="KW-0812">Transmembrane</keyword>
<dbReference type="NCBIfam" id="TIGR02532">
    <property type="entry name" value="IV_pilin_GFxxxE"/>
    <property type="match status" value="1"/>
</dbReference>
<gene>
    <name evidence="2" type="ORF">IPJ38_02720</name>
</gene>
<protein>
    <submittedName>
        <fullName evidence="2">Type II secretion system protein</fullName>
    </submittedName>
</protein>
<accession>A0A935MPY3</accession>
<keyword evidence="1" id="KW-0472">Membrane</keyword>
<name>A0A935MPY3_9RHOO</name>
<evidence type="ECO:0000256" key="1">
    <source>
        <dbReference type="SAM" id="Phobius"/>
    </source>
</evidence>
<dbReference type="InterPro" id="IPR045584">
    <property type="entry name" value="Pilin-like"/>
</dbReference>
<dbReference type="Pfam" id="PF07963">
    <property type="entry name" value="N_methyl"/>
    <property type="match status" value="1"/>
</dbReference>
<feature type="transmembrane region" description="Helical" evidence="1">
    <location>
        <begin position="12"/>
        <end position="36"/>
    </location>
</feature>
<dbReference type="AlphaFoldDB" id="A0A935MPY3"/>
<keyword evidence="1" id="KW-1133">Transmembrane helix</keyword>
<proteinExistence type="predicted"/>
<dbReference type="EMBL" id="JADJMS010000006">
    <property type="protein sequence ID" value="MBK7414183.1"/>
    <property type="molecule type" value="Genomic_DNA"/>
</dbReference>
<sequence>MKTLPAKLPQNGFTLVELTMVLIIVALLSTGLMFGVSAQRSAAENADAQRQLESIREALLGFAIANGRLPCPAVPTLATGDINAGIAATPPCLNAAQYGVLPWATLGLPEADPWGSRYTYFVGSAFTAVVPVGAQTSFTLDTNGTANVKANSASTANIASDLPAIIVSHGSRPAGSYQSTGTQLGGATGDELENADNNLTFVSHIPSDTFDDQVIWILPSILKSRMVAAGRLP</sequence>
<organism evidence="2 3">
    <name type="scientific">Candidatus Dechloromonas phosphorivorans</name>
    <dbReference type="NCBI Taxonomy" id="2899244"/>
    <lineage>
        <taxon>Bacteria</taxon>
        <taxon>Pseudomonadati</taxon>
        <taxon>Pseudomonadota</taxon>
        <taxon>Betaproteobacteria</taxon>
        <taxon>Rhodocyclales</taxon>
        <taxon>Azonexaceae</taxon>
        <taxon>Dechloromonas</taxon>
    </lineage>
</organism>